<dbReference type="HOGENOM" id="CLU_078632_0_0_1"/>
<dbReference type="OrthoDB" id="1897593at2759"/>
<accession>A0A061E3T0</accession>
<dbReference type="Gramene" id="EOX96938">
    <property type="protein sequence ID" value="EOX96938"/>
    <property type="gene ID" value="TCM_006069"/>
</dbReference>
<feature type="coiled-coil region" evidence="1">
    <location>
        <begin position="120"/>
        <end position="189"/>
    </location>
</feature>
<dbReference type="OMA" id="ACAAEHK"/>
<feature type="region of interest" description="Disordered" evidence="2">
    <location>
        <begin position="1"/>
        <end position="22"/>
    </location>
</feature>
<dbReference type="eggNOG" id="ENOG502QW85">
    <property type="taxonomic scope" value="Eukaryota"/>
</dbReference>
<evidence type="ECO:0000256" key="2">
    <source>
        <dbReference type="SAM" id="MobiDB-lite"/>
    </source>
</evidence>
<name>A0A061E3T0_THECC</name>
<dbReference type="KEGG" id="tcc:18607068"/>
<dbReference type="AlphaFoldDB" id="A0A061E3T0"/>
<gene>
    <name evidence="3" type="ORF">TCM_006069</name>
</gene>
<protein>
    <submittedName>
        <fullName evidence="3">Myosin heavy chain-related, putative</fullName>
    </submittedName>
</protein>
<keyword evidence="1" id="KW-0175">Coiled coil</keyword>
<dbReference type="Proteomes" id="UP000026915">
    <property type="component" value="Chromosome 2"/>
</dbReference>
<dbReference type="Gramene" id="Tc02v2_t000850.1">
    <property type="protein sequence ID" value="Tc02v2_p000850.1"/>
    <property type="gene ID" value="Tc02v2_g000850"/>
</dbReference>
<sequence>MIGRGGRAYSSPEIARPSSSDYHHVEGQDFTFEGIAANVKLLLKLIHEQSQASNGDQDGRRAQRVAGMISILDDVKTRIQKYSPPVGSSLKEFRRCNTDLRPHRAPRDKKSGADVVIDEKEKLRRELHASSAARKSLEAMCSSLGKEKEIMASELSRKVQELNGMEELINDLKAQNETLLAKVQACAAEHREKKHGGDQTQGVNAALQERNKALSEQLLKSLDGYRSLKRKYKDAKEENVGIQTTMEEMGVEVAAGLGGVHGLKQRLAATEVREADIEREISALECMFESFNVKISKHMQKKSTCN</sequence>
<dbReference type="InParanoid" id="A0A061E3T0"/>
<dbReference type="SMR" id="A0A061E3T0"/>
<dbReference type="PANTHER" id="PTHR38378">
    <property type="entry name" value="MYOSIN HEAVY CHAIN-LIKE PROTEIN"/>
    <property type="match status" value="1"/>
</dbReference>
<keyword evidence="4" id="KW-1185">Reference proteome</keyword>
<dbReference type="PANTHER" id="PTHR38378:SF3">
    <property type="entry name" value="MYOSIN HEAVY CHAIN-LIKE PROTEIN"/>
    <property type="match status" value="1"/>
</dbReference>
<evidence type="ECO:0000256" key="1">
    <source>
        <dbReference type="SAM" id="Coils"/>
    </source>
</evidence>
<evidence type="ECO:0000313" key="3">
    <source>
        <dbReference type="EMBL" id="EOX96938.1"/>
    </source>
</evidence>
<evidence type="ECO:0000313" key="4">
    <source>
        <dbReference type="Proteomes" id="UP000026915"/>
    </source>
</evidence>
<proteinExistence type="predicted"/>
<feature type="coiled-coil region" evidence="1">
    <location>
        <begin position="225"/>
        <end position="280"/>
    </location>
</feature>
<reference evidence="3 4" key="1">
    <citation type="journal article" date="2013" name="Genome Biol.">
        <title>The genome sequence of the most widely cultivated cacao type and its use to identify candidate genes regulating pod color.</title>
        <authorList>
            <person name="Motamayor J.C."/>
            <person name="Mockaitis K."/>
            <person name="Schmutz J."/>
            <person name="Haiminen N."/>
            <person name="Iii D.L."/>
            <person name="Cornejo O."/>
            <person name="Findley S.D."/>
            <person name="Zheng P."/>
            <person name="Utro F."/>
            <person name="Royaert S."/>
            <person name="Saski C."/>
            <person name="Jenkins J."/>
            <person name="Podicheti R."/>
            <person name="Zhao M."/>
            <person name="Scheffler B.E."/>
            <person name="Stack J.C."/>
            <person name="Feltus F.A."/>
            <person name="Mustiga G.M."/>
            <person name="Amores F."/>
            <person name="Phillips W."/>
            <person name="Marelli J.P."/>
            <person name="May G.D."/>
            <person name="Shapiro H."/>
            <person name="Ma J."/>
            <person name="Bustamante C.D."/>
            <person name="Schnell R.J."/>
            <person name="Main D."/>
            <person name="Gilbert D."/>
            <person name="Parida L."/>
            <person name="Kuhn D.N."/>
        </authorList>
    </citation>
    <scope>NUCLEOTIDE SEQUENCE [LARGE SCALE GENOMIC DNA]</scope>
    <source>
        <strain evidence="4">cv. Matina 1-6</strain>
    </source>
</reference>
<dbReference type="EMBL" id="CM001880">
    <property type="protein sequence ID" value="EOX96938.1"/>
    <property type="molecule type" value="Genomic_DNA"/>
</dbReference>
<organism evidence="3 4">
    <name type="scientific">Theobroma cacao</name>
    <name type="common">Cacao</name>
    <name type="synonym">Cocoa</name>
    <dbReference type="NCBI Taxonomy" id="3641"/>
    <lineage>
        <taxon>Eukaryota</taxon>
        <taxon>Viridiplantae</taxon>
        <taxon>Streptophyta</taxon>
        <taxon>Embryophyta</taxon>
        <taxon>Tracheophyta</taxon>
        <taxon>Spermatophyta</taxon>
        <taxon>Magnoliopsida</taxon>
        <taxon>eudicotyledons</taxon>
        <taxon>Gunneridae</taxon>
        <taxon>Pentapetalae</taxon>
        <taxon>rosids</taxon>
        <taxon>malvids</taxon>
        <taxon>Malvales</taxon>
        <taxon>Malvaceae</taxon>
        <taxon>Byttnerioideae</taxon>
        <taxon>Theobroma</taxon>
    </lineage>
</organism>